<keyword evidence="3" id="KW-0479">Metal-binding</keyword>
<dbReference type="InterPro" id="IPR042115">
    <property type="entry name" value="PriA_3primeBD_sf"/>
</dbReference>
<dbReference type="InterPro" id="IPR041222">
    <property type="entry name" value="PriA_3primeBD"/>
</dbReference>
<organism evidence="15">
    <name type="scientific">Paulinella chromatophora</name>
    <dbReference type="NCBI Taxonomy" id="39717"/>
    <lineage>
        <taxon>Eukaryota</taxon>
        <taxon>Sar</taxon>
        <taxon>Rhizaria</taxon>
        <taxon>Cercozoa</taxon>
        <taxon>Imbricatea</taxon>
        <taxon>Silicofilosea</taxon>
        <taxon>Euglyphida</taxon>
        <taxon>Paulinellidae</taxon>
        <taxon>Paulinella</taxon>
    </lineage>
</organism>
<dbReference type="InterPro" id="IPR027417">
    <property type="entry name" value="P-loop_NTPase"/>
</dbReference>
<evidence type="ECO:0000256" key="2">
    <source>
        <dbReference type="ARBA" id="ARBA00022705"/>
    </source>
</evidence>
<dbReference type="PANTHER" id="PTHR30580:SF0">
    <property type="entry name" value="PRIMOSOMAL PROTEIN N"/>
    <property type="match status" value="1"/>
</dbReference>
<proteinExistence type="inferred from homology"/>
<dbReference type="GO" id="GO:0003677">
    <property type="term" value="F:DNA binding"/>
    <property type="evidence" value="ECO:0007669"/>
    <property type="project" value="UniProtKB-KW"/>
</dbReference>
<feature type="domain" description="Helicase ATP-binding" evidence="13">
    <location>
        <begin position="228"/>
        <end position="397"/>
    </location>
</feature>
<feature type="domain" description="Helicase C-terminal" evidence="14">
    <location>
        <begin position="498"/>
        <end position="666"/>
    </location>
</feature>
<keyword evidence="10" id="KW-0413">Isomerase</keyword>
<evidence type="ECO:0000259" key="14">
    <source>
        <dbReference type="PROSITE" id="PS51194"/>
    </source>
</evidence>
<keyword evidence="5" id="KW-0378">Hydrolase</keyword>
<evidence type="ECO:0000256" key="7">
    <source>
        <dbReference type="ARBA" id="ARBA00022833"/>
    </source>
</evidence>
<dbReference type="InterPro" id="IPR040498">
    <property type="entry name" value="PriA_CRR"/>
</dbReference>
<dbReference type="SUPFAM" id="SSF52540">
    <property type="entry name" value="P-loop containing nucleoside triphosphate hydrolases"/>
    <property type="match status" value="2"/>
</dbReference>
<keyword evidence="7" id="KW-0862">Zinc</keyword>
<evidence type="ECO:0000256" key="5">
    <source>
        <dbReference type="ARBA" id="ARBA00022801"/>
    </source>
</evidence>
<dbReference type="NCBIfam" id="TIGR00595">
    <property type="entry name" value="priA"/>
    <property type="match status" value="1"/>
</dbReference>
<dbReference type="InterPro" id="IPR001650">
    <property type="entry name" value="Helicase_C-like"/>
</dbReference>
<dbReference type="GO" id="GO:0046872">
    <property type="term" value="F:metal ion binding"/>
    <property type="evidence" value="ECO:0007669"/>
    <property type="project" value="UniProtKB-KW"/>
</dbReference>
<dbReference type="FunFam" id="3.40.50.300:FF:000489">
    <property type="entry name" value="Primosome assembly protein PriA"/>
    <property type="match status" value="1"/>
</dbReference>
<evidence type="ECO:0000256" key="10">
    <source>
        <dbReference type="ARBA" id="ARBA00023235"/>
    </source>
</evidence>
<keyword evidence="1" id="KW-0639">Primosome</keyword>
<dbReference type="PROSITE" id="PS51194">
    <property type="entry name" value="HELICASE_CTER"/>
    <property type="match status" value="1"/>
</dbReference>
<evidence type="ECO:0000256" key="8">
    <source>
        <dbReference type="ARBA" id="ARBA00022840"/>
    </source>
</evidence>
<keyword evidence="4" id="KW-0547">Nucleotide-binding</keyword>
<evidence type="ECO:0000256" key="6">
    <source>
        <dbReference type="ARBA" id="ARBA00022806"/>
    </source>
</evidence>
<dbReference type="Pfam" id="PF18319">
    <property type="entry name" value="Zn_ribbon_PriA"/>
    <property type="match status" value="1"/>
</dbReference>
<dbReference type="Gene3D" id="3.40.50.300">
    <property type="entry name" value="P-loop containing nucleotide triphosphate hydrolases"/>
    <property type="match status" value="2"/>
</dbReference>
<protein>
    <recommendedName>
        <fullName evidence="11">DNA 3'-5' helicase</fullName>
        <ecNumber evidence="11">5.6.2.4</ecNumber>
    </recommendedName>
</protein>
<geneLocation type="organellar chromatophore" evidence="15"/>
<keyword evidence="9" id="KW-0238">DNA-binding</keyword>
<evidence type="ECO:0000256" key="11">
    <source>
        <dbReference type="ARBA" id="ARBA00034808"/>
    </source>
</evidence>
<keyword evidence="2" id="KW-0235">DNA replication</keyword>
<evidence type="ECO:0000256" key="12">
    <source>
        <dbReference type="ARBA" id="ARBA00048988"/>
    </source>
</evidence>
<dbReference type="SMART" id="SM00490">
    <property type="entry name" value="HELICc"/>
    <property type="match status" value="1"/>
</dbReference>
<dbReference type="InterPro" id="IPR014001">
    <property type="entry name" value="Helicase_ATP-bd"/>
</dbReference>
<evidence type="ECO:0000313" key="15">
    <source>
        <dbReference type="EMBL" id="ACB43270.1"/>
    </source>
</evidence>
<dbReference type="InterPro" id="IPR041236">
    <property type="entry name" value="PriA_C"/>
</dbReference>
<dbReference type="EMBL" id="CP000815">
    <property type="protein sequence ID" value="ACB43270.1"/>
    <property type="molecule type" value="Genomic_DNA"/>
</dbReference>
<keyword evidence="15" id="KW-0934">Plastid</keyword>
<evidence type="ECO:0000256" key="4">
    <source>
        <dbReference type="ARBA" id="ARBA00022741"/>
    </source>
</evidence>
<dbReference type="GO" id="GO:0006269">
    <property type="term" value="P:DNA replication, synthesis of primer"/>
    <property type="evidence" value="ECO:0007669"/>
    <property type="project" value="UniProtKB-KW"/>
</dbReference>
<dbReference type="GO" id="GO:0006310">
    <property type="term" value="P:DNA recombination"/>
    <property type="evidence" value="ECO:0007669"/>
    <property type="project" value="InterPro"/>
</dbReference>
<dbReference type="GO" id="GO:0005524">
    <property type="term" value="F:ATP binding"/>
    <property type="evidence" value="ECO:0007669"/>
    <property type="project" value="UniProtKB-KW"/>
</dbReference>
<dbReference type="GO" id="GO:0043138">
    <property type="term" value="F:3'-5' DNA helicase activity"/>
    <property type="evidence" value="ECO:0007669"/>
    <property type="project" value="UniProtKB-EC"/>
</dbReference>
<dbReference type="HAMAP" id="MF_00983">
    <property type="entry name" value="PriA"/>
    <property type="match status" value="1"/>
</dbReference>
<dbReference type="Pfam" id="PF18074">
    <property type="entry name" value="PriA_C"/>
    <property type="match status" value="1"/>
</dbReference>
<dbReference type="InterPro" id="IPR005259">
    <property type="entry name" value="PriA"/>
</dbReference>
<dbReference type="SMART" id="SM00487">
    <property type="entry name" value="DEXDc"/>
    <property type="match status" value="1"/>
</dbReference>
<comment type="catalytic activity">
    <reaction evidence="12">
        <text>ATP + H2O = ADP + phosphate + H(+)</text>
        <dbReference type="Rhea" id="RHEA:13065"/>
        <dbReference type="ChEBI" id="CHEBI:15377"/>
        <dbReference type="ChEBI" id="CHEBI:15378"/>
        <dbReference type="ChEBI" id="CHEBI:30616"/>
        <dbReference type="ChEBI" id="CHEBI:43474"/>
        <dbReference type="ChEBI" id="CHEBI:456216"/>
        <dbReference type="EC" id="5.6.2.4"/>
    </reaction>
</comment>
<dbReference type="GO" id="GO:0016787">
    <property type="term" value="F:hydrolase activity"/>
    <property type="evidence" value="ECO:0007669"/>
    <property type="project" value="UniProtKB-KW"/>
</dbReference>
<dbReference type="RefSeq" id="YP_002049480.1">
    <property type="nucleotide sequence ID" value="NC_011087.1"/>
</dbReference>
<dbReference type="GO" id="GO:0006302">
    <property type="term" value="P:double-strand break repair"/>
    <property type="evidence" value="ECO:0007669"/>
    <property type="project" value="InterPro"/>
</dbReference>
<dbReference type="InterPro" id="IPR011545">
    <property type="entry name" value="DEAD/DEAH_box_helicase_dom"/>
</dbReference>
<gene>
    <name evidence="15" type="primary">priA</name>
    <name evidence="15" type="ordered locus">PCC_0860</name>
</gene>
<reference evidence="15" key="1">
    <citation type="submission" date="2007-08" db="EMBL/GenBank/DDBJ databases">
        <authorList>
            <person name="Gloeckner G."/>
            <person name="Nowack E."/>
            <person name="Melkonian M."/>
        </authorList>
    </citation>
    <scope>NUCLEOTIDE SEQUENCE</scope>
</reference>
<reference evidence="15" key="2">
    <citation type="journal article" date="2008" name="Curr. Biol.">
        <title>Chromatophore genome sequence of Paulinella sheds light on acquisition of photosynthesis by eukaryotes.</title>
        <authorList>
            <person name="Nowack E.C.M."/>
            <person name="Melkonian M."/>
            <person name="Gloeckner G."/>
        </authorList>
    </citation>
    <scope>NUCLEOTIDE SEQUENCE [LARGE SCALE GENOMIC DNA]</scope>
</reference>
<dbReference type="GeneID" id="6481532"/>
<dbReference type="Pfam" id="PF17764">
    <property type="entry name" value="PriA_3primeBD"/>
    <property type="match status" value="1"/>
</dbReference>
<evidence type="ECO:0000256" key="9">
    <source>
        <dbReference type="ARBA" id="ARBA00023125"/>
    </source>
</evidence>
<evidence type="ECO:0000256" key="3">
    <source>
        <dbReference type="ARBA" id="ARBA00022723"/>
    </source>
</evidence>
<accession>B1X5Q1</accession>
<dbReference type="Gene3D" id="3.40.1440.60">
    <property type="entry name" value="PriA, 3(prime) DNA-binding domain"/>
    <property type="match status" value="1"/>
</dbReference>
<dbReference type="GO" id="GO:0006270">
    <property type="term" value="P:DNA replication initiation"/>
    <property type="evidence" value="ECO:0007669"/>
    <property type="project" value="TreeGrafter"/>
</dbReference>
<evidence type="ECO:0000259" key="13">
    <source>
        <dbReference type="PROSITE" id="PS51192"/>
    </source>
</evidence>
<evidence type="ECO:0000256" key="1">
    <source>
        <dbReference type="ARBA" id="ARBA00022515"/>
    </source>
</evidence>
<dbReference type="EC" id="5.6.2.4" evidence="11"/>
<dbReference type="AlphaFoldDB" id="B1X5Q1"/>
<name>B1X5Q1_PAUCH</name>
<dbReference type="Pfam" id="PF00270">
    <property type="entry name" value="DEAD"/>
    <property type="match status" value="1"/>
</dbReference>
<keyword evidence="6" id="KW-0347">Helicase</keyword>
<keyword evidence="8" id="KW-0067">ATP-binding</keyword>
<dbReference type="PROSITE" id="PS51192">
    <property type="entry name" value="HELICASE_ATP_BIND_1"/>
    <property type="match status" value="1"/>
</dbReference>
<dbReference type="PANTHER" id="PTHR30580">
    <property type="entry name" value="PRIMOSOMAL PROTEIN N"/>
    <property type="match status" value="1"/>
</dbReference>
<dbReference type="Pfam" id="PF00271">
    <property type="entry name" value="Helicase_C"/>
    <property type="match status" value="1"/>
</dbReference>
<sequence>MYLETSNSSYPFFDIWIEAGPEGKIFTYKNTDRIAIKVGDFVRVRLKRASRIGLTIKSRTKIPSELKFRHLESIESIFEINFIDPNWYSWLYEISIYYHTDFFKILKTAFPWNWSKDDYIKGKTSPLTEAFINLVTERPIDRKAFLTNRQIELINYLRTKSIKNCTSNLLKRQGFSLSTLNALTKKNVIQINLNSNQIIKEKSNWLDSKIKYLRKIFSTEQYIAFRTFEEIGQDKPLLLWGVTGSGKTAIYLQAAAEQLKKGLSVLLLAPEIGLIPQLVDRCQEYLGLEILEYHSGCSKADRITVWRHCYSFASAPTVVVGTRSAVFLPLNPLGLIILDEEHDSSYKQESPMPCYNSRDIALIRRKYHKMKVILGSATPSLETWRSCYGKKKITLARLSKRISGQKLPSVKVVDMRLEFSEGQKGLFSRLLIEKLRTLKISGEQAIILVPRRGHSSFMSCRSCGEVMICPNCDVSLTVHKNEEGNNWLRCHWCDYRSKVAPKCGNCGSSAFKSFGTGTQRVVEGLHQVIENLTLMRFDRDTTPGHNGHRNLLNEFSKGKADVLVGTQMLSKGIDLPNVTLSVVLAADGLLHKPDLRSAEHCLQLLLQLAGRSGRGERLGEILVQTYCPDHPVIHHLSDGTYENFLIKELSSRKSFGMAPYNRVCLLSISGVCNLSTSRTAIILASRISSVCEKMGWKLVGPTPATRIAGLSRWQILLQGSEYSSLSFIKEFQLNENIEKGVQLSIDPDPITL</sequence>